<keyword evidence="1" id="KW-0812">Transmembrane</keyword>
<proteinExistence type="predicted"/>
<dbReference type="EMBL" id="MU001685">
    <property type="protein sequence ID" value="KAF2455803.1"/>
    <property type="molecule type" value="Genomic_DNA"/>
</dbReference>
<gene>
    <name evidence="2" type="ORF">BDY21DRAFT_348747</name>
</gene>
<feature type="transmembrane region" description="Helical" evidence="1">
    <location>
        <begin position="40"/>
        <end position="62"/>
    </location>
</feature>
<evidence type="ECO:0000313" key="2">
    <source>
        <dbReference type="EMBL" id="KAF2455803.1"/>
    </source>
</evidence>
<reference evidence="2" key="1">
    <citation type="journal article" date="2020" name="Stud. Mycol.">
        <title>101 Dothideomycetes genomes: a test case for predicting lifestyles and emergence of pathogens.</title>
        <authorList>
            <person name="Haridas S."/>
            <person name="Albert R."/>
            <person name="Binder M."/>
            <person name="Bloem J."/>
            <person name="Labutti K."/>
            <person name="Salamov A."/>
            <person name="Andreopoulos B."/>
            <person name="Baker S."/>
            <person name="Barry K."/>
            <person name="Bills G."/>
            <person name="Bluhm B."/>
            <person name="Cannon C."/>
            <person name="Castanera R."/>
            <person name="Culley D."/>
            <person name="Daum C."/>
            <person name="Ezra D."/>
            <person name="Gonzalez J."/>
            <person name="Henrissat B."/>
            <person name="Kuo A."/>
            <person name="Liang C."/>
            <person name="Lipzen A."/>
            <person name="Lutzoni F."/>
            <person name="Magnuson J."/>
            <person name="Mondo S."/>
            <person name="Nolan M."/>
            <person name="Ohm R."/>
            <person name="Pangilinan J."/>
            <person name="Park H.-J."/>
            <person name="Ramirez L."/>
            <person name="Alfaro M."/>
            <person name="Sun H."/>
            <person name="Tritt A."/>
            <person name="Yoshinaga Y."/>
            <person name="Zwiers L.-H."/>
            <person name="Turgeon B."/>
            <person name="Goodwin S."/>
            <person name="Spatafora J."/>
            <person name="Crous P."/>
            <person name="Grigoriev I."/>
        </authorList>
    </citation>
    <scope>NUCLEOTIDE SEQUENCE</scope>
    <source>
        <strain evidence="2">ATCC 16933</strain>
    </source>
</reference>
<sequence length="63" mass="6534">MVWKVGLLWGLGDWKACGGWAGVGVVSFLDSCLAGLVQGFMWGGGAYGVVALLCCACLRVLIV</sequence>
<evidence type="ECO:0000313" key="3">
    <source>
        <dbReference type="Proteomes" id="UP000799766"/>
    </source>
</evidence>
<keyword evidence="1" id="KW-0472">Membrane</keyword>
<keyword evidence="1" id="KW-1133">Transmembrane helix</keyword>
<name>A0A6A6NX18_9PEZI</name>
<evidence type="ECO:0000256" key="1">
    <source>
        <dbReference type="SAM" id="Phobius"/>
    </source>
</evidence>
<organism evidence="2 3">
    <name type="scientific">Lineolata rhizophorae</name>
    <dbReference type="NCBI Taxonomy" id="578093"/>
    <lineage>
        <taxon>Eukaryota</taxon>
        <taxon>Fungi</taxon>
        <taxon>Dikarya</taxon>
        <taxon>Ascomycota</taxon>
        <taxon>Pezizomycotina</taxon>
        <taxon>Dothideomycetes</taxon>
        <taxon>Dothideomycetes incertae sedis</taxon>
        <taxon>Lineolatales</taxon>
        <taxon>Lineolataceae</taxon>
        <taxon>Lineolata</taxon>
    </lineage>
</organism>
<dbReference type="AlphaFoldDB" id="A0A6A6NX18"/>
<protein>
    <recommendedName>
        <fullName evidence="4">Transmembrane protein</fullName>
    </recommendedName>
</protein>
<accession>A0A6A6NX18</accession>
<evidence type="ECO:0008006" key="4">
    <source>
        <dbReference type="Google" id="ProtNLM"/>
    </source>
</evidence>
<keyword evidence="3" id="KW-1185">Reference proteome</keyword>
<dbReference type="Proteomes" id="UP000799766">
    <property type="component" value="Unassembled WGS sequence"/>
</dbReference>